<dbReference type="AlphaFoldDB" id="A0A9D5C7N5"/>
<reference evidence="2" key="1">
    <citation type="submission" date="2021-03" db="EMBL/GenBank/DDBJ databases">
        <authorList>
            <person name="Li Z."/>
            <person name="Yang C."/>
        </authorList>
    </citation>
    <scope>NUCLEOTIDE SEQUENCE</scope>
    <source>
        <strain evidence="2">Dzin_1.0</strain>
        <tissue evidence="2">Leaf</tissue>
    </source>
</reference>
<protein>
    <submittedName>
        <fullName evidence="2">Uncharacterized protein</fullName>
    </submittedName>
</protein>
<gene>
    <name evidence="2" type="ORF">J5N97_025099</name>
</gene>
<accession>A0A9D5C7N5</accession>
<keyword evidence="3" id="KW-1185">Reference proteome</keyword>
<evidence type="ECO:0000313" key="2">
    <source>
        <dbReference type="EMBL" id="KAJ0968182.1"/>
    </source>
</evidence>
<dbReference type="EMBL" id="JAGGNH010000007">
    <property type="protein sequence ID" value="KAJ0968182.1"/>
    <property type="molecule type" value="Genomic_DNA"/>
</dbReference>
<evidence type="ECO:0000256" key="1">
    <source>
        <dbReference type="SAM" id="MobiDB-lite"/>
    </source>
</evidence>
<name>A0A9D5C7N5_9LILI</name>
<reference evidence="2" key="2">
    <citation type="journal article" date="2022" name="Hortic Res">
        <title>The genome of Dioscorea zingiberensis sheds light on the biosynthesis, origin and evolution of the medicinally important diosgenin saponins.</title>
        <authorList>
            <person name="Li Y."/>
            <person name="Tan C."/>
            <person name="Li Z."/>
            <person name="Guo J."/>
            <person name="Li S."/>
            <person name="Chen X."/>
            <person name="Wang C."/>
            <person name="Dai X."/>
            <person name="Yang H."/>
            <person name="Song W."/>
            <person name="Hou L."/>
            <person name="Xu J."/>
            <person name="Tong Z."/>
            <person name="Xu A."/>
            <person name="Yuan X."/>
            <person name="Wang W."/>
            <person name="Yang Q."/>
            <person name="Chen L."/>
            <person name="Sun Z."/>
            <person name="Wang K."/>
            <person name="Pan B."/>
            <person name="Chen J."/>
            <person name="Bao Y."/>
            <person name="Liu F."/>
            <person name="Qi X."/>
            <person name="Gang D.R."/>
            <person name="Wen J."/>
            <person name="Li J."/>
        </authorList>
    </citation>
    <scope>NUCLEOTIDE SEQUENCE</scope>
    <source>
        <strain evidence="2">Dzin_1.0</strain>
    </source>
</reference>
<feature type="compositionally biased region" description="Polar residues" evidence="1">
    <location>
        <begin position="91"/>
        <end position="100"/>
    </location>
</feature>
<evidence type="ECO:0000313" key="3">
    <source>
        <dbReference type="Proteomes" id="UP001085076"/>
    </source>
</evidence>
<feature type="compositionally biased region" description="Low complexity" evidence="1">
    <location>
        <begin position="50"/>
        <end position="60"/>
    </location>
</feature>
<organism evidence="2 3">
    <name type="scientific">Dioscorea zingiberensis</name>
    <dbReference type="NCBI Taxonomy" id="325984"/>
    <lineage>
        <taxon>Eukaryota</taxon>
        <taxon>Viridiplantae</taxon>
        <taxon>Streptophyta</taxon>
        <taxon>Embryophyta</taxon>
        <taxon>Tracheophyta</taxon>
        <taxon>Spermatophyta</taxon>
        <taxon>Magnoliopsida</taxon>
        <taxon>Liliopsida</taxon>
        <taxon>Dioscoreales</taxon>
        <taxon>Dioscoreaceae</taxon>
        <taxon>Dioscorea</taxon>
    </lineage>
</organism>
<dbReference type="Proteomes" id="UP001085076">
    <property type="component" value="Miscellaneous, Linkage group lg07"/>
</dbReference>
<feature type="region of interest" description="Disordered" evidence="1">
    <location>
        <begin position="1"/>
        <end position="102"/>
    </location>
</feature>
<feature type="compositionally biased region" description="Pro residues" evidence="1">
    <location>
        <begin position="64"/>
        <end position="77"/>
    </location>
</feature>
<comment type="caution">
    <text evidence="2">The sequence shown here is derived from an EMBL/GenBank/DDBJ whole genome shotgun (WGS) entry which is preliminary data.</text>
</comment>
<sequence length="156" mass="16602">MAAQSVANNLYETASQPDTGGDAYTFLEFGTQGDDFDYPEFQELSQPIRSSSSDLPAPDSLHFHPPPPLLRPHPPPLLARDGEAIDPRLSMPSQAGSAGSISKKRRGMRILGRWVSRSMRAATVACRILLASCAATCRLAASGSVTLVATLPGHIS</sequence>
<dbReference type="OrthoDB" id="1746637at2759"/>
<proteinExistence type="predicted"/>
<feature type="compositionally biased region" description="Polar residues" evidence="1">
    <location>
        <begin position="1"/>
        <end position="18"/>
    </location>
</feature>